<dbReference type="InterPro" id="IPR015915">
    <property type="entry name" value="Kelch-typ_b-propeller"/>
</dbReference>
<proteinExistence type="predicted"/>
<evidence type="ECO:0000256" key="4">
    <source>
        <dbReference type="SAM" id="Phobius"/>
    </source>
</evidence>
<reference evidence="7" key="2">
    <citation type="submission" date="2015-01" db="EMBL/GenBank/DDBJ databases">
        <title>Evolutionary Origins and Diversification of the Mycorrhizal Mutualists.</title>
        <authorList>
            <consortium name="DOE Joint Genome Institute"/>
            <consortium name="Mycorrhizal Genomics Consortium"/>
            <person name="Kohler A."/>
            <person name="Kuo A."/>
            <person name="Nagy L.G."/>
            <person name="Floudas D."/>
            <person name="Copeland A."/>
            <person name="Barry K.W."/>
            <person name="Cichocki N."/>
            <person name="Veneault-Fourrey C."/>
            <person name="LaButti K."/>
            <person name="Lindquist E.A."/>
            <person name="Lipzen A."/>
            <person name="Lundell T."/>
            <person name="Morin E."/>
            <person name="Murat C."/>
            <person name="Riley R."/>
            <person name="Ohm R."/>
            <person name="Sun H."/>
            <person name="Tunlid A."/>
            <person name="Henrissat B."/>
            <person name="Grigoriev I.V."/>
            <person name="Hibbett D.S."/>
            <person name="Martin F."/>
        </authorList>
    </citation>
    <scope>NUCLEOTIDE SEQUENCE [LARGE SCALE GENOMIC DNA]</scope>
    <source>
        <strain evidence="7">Foug A</strain>
    </source>
</reference>
<dbReference type="OrthoDB" id="2503993at2759"/>
<dbReference type="InterPro" id="IPR048265">
    <property type="entry name" value="Rax2-like_third"/>
</dbReference>
<dbReference type="PANTHER" id="PTHR31778">
    <property type="entry name" value="BUD SITE SELECTION PROTEIN RAX2"/>
    <property type="match status" value="1"/>
</dbReference>
<dbReference type="Pfam" id="PF00018">
    <property type="entry name" value="SH3_1"/>
    <property type="match status" value="1"/>
</dbReference>
<feature type="region of interest" description="Disordered" evidence="3">
    <location>
        <begin position="1288"/>
        <end position="1310"/>
    </location>
</feature>
<dbReference type="InterPro" id="IPR001452">
    <property type="entry name" value="SH3_domain"/>
</dbReference>
<feature type="domain" description="SH3" evidence="5">
    <location>
        <begin position="1330"/>
        <end position="1387"/>
    </location>
</feature>
<dbReference type="STRING" id="1036808.A0A0C3A9R1"/>
<evidence type="ECO:0000259" key="5">
    <source>
        <dbReference type="PROSITE" id="PS50002"/>
    </source>
</evidence>
<keyword evidence="4" id="KW-1133">Transmembrane helix</keyword>
<evidence type="ECO:0000313" key="7">
    <source>
        <dbReference type="Proteomes" id="UP000053989"/>
    </source>
</evidence>
<dbReference type="HOGENOM" id="CLU_005863_1_0_1"/>
<sequence length="1387" mass="142884">MGQVALTGAFAGLSLFDNSTPVVLDPSATSLLSRTPQGALSNLGNTNPGGFISSGCVIDDIFYFAGSFSSIGNTSASYVASFSPSSSTFSALGSNGPNGPVTAVYCDASNKNLWVGGHFSSPGSSAAVWSIKSNTWSAPPFKGFSGAGAEVFAIASNASSSSLFFAGSFITSFSGNTTSTNNTNNPNVPYSPGASPFSSSLVPIPLQNAEIEGAPSSTNPQYSDIQVILCPAGPDGPGNTWLAQDSNSAVVTVRTFSSSSAHGIRLGNTFIPDYGTTGFSVTSLPDNTVQTLSYVDPSTGQNLTCTDPCPLSTDSSILYQDFLFASPVTLSGVQITLSEWTGAAPGLHMMQLLSSGAFASAVDDENTQSCFAPNPSNVTMTGTWTTKDASTVIPATLQTVLVSTVAVGTPSAQSPTLTWMPYVSASGQYEINLIIPGCADFQDCALRTSVQVTVFPGGGSQPYVTTVSQQNQDDAAVLVYSGPIVPSSSNFVVTVTMTLADSPAGSGENGEYELVAGTLELVLTSASLVTGSGSASSGTGSNSSIQTQHGFGFFEWPLGSSSSIDATGTIPGTGKTSLDNVGAELYNALGAAVSGTTEVSSVIQHSSGIIFLGGNFKLSAGPASGTSNIVAYKDGNLFALANNGLNGAVSSFALYGDALYVGGAFSDTQTASMQGKLRGVAVYYISLNSWGTLGSGVDGPVADTVISNNQLQIVGAFTQTLSASGIISATGGFAVWDIKSGSWANSGGFVRGNMTFVGNGTSSNSQGQSQFIAGSVQNLAEYGSTGFVMLSNDGNGAAVTPLGIQLGTTNTSVASTTNQRREHRRHGPVSWVSHHLKATLFPRQTTSSSSPSPLPSSPAPAPAVLAGVFWSNMTSSHEVAIIGGNFTFATSSAVSQGVAIYDPVSSTINALTGPQIYGIVRALLVDSEQHLYVGGEFNLSVASANGFAIYNLATQQWLTSFTQPLQAASGSNVVVRSITTSTYMSNTVVVAGTFHQAGSINCVGICLLDTTLNQWSVLGGGIQGDVSSVSYAGDNQEFLVVGGAITLPSGVTANIAQYSFSNSTWTAIGNPSDIPGPVTAVEVNDGNSSSIFAAGRASNGLLPFMMFWNGISWSNIGTTLEGNSNISQLLMVPLQNTHSSNAIIEADRMLMVSGSLSDSTFGSASSVLFDGESLIPYMSAVSAQGTMGFISALFYSIANFSFVQQHFLATGVVILISIAIAAGLVFLLALLGIIWTLLSRRDERVNKYDPNAEDEDSIQHRPSSLLEHINAATRTTILGTSPFAVSAEKEEMARTGSGGEPDPFGPDGSNYLRAETPSDAVVGTLAAAEEDSRPARARYSFDGTGEGELPLTAGLAVDVLDDRDAAWWYARNPQTGQEGVVPAAYLY</sequence>
<dbReference type="Pfam" id="PF12768">
    <property type="entry name" value="Rax2"/>
    <property type="match status" value="1"/>
</dbReference>
<dbReference type="EMBL" id="KN822050">
    <property type="protein sequence ID" value="KIM61602.1"/>
    <property type="molecule type" value="Genomic_DNA"/>
</dbReference>
<evidence type="ECO:0000256" key="2">
    <source>
        <dbReference type="PROSITE-ProRule" id="PRU00192"/>
    </source>
</evidence>
<dbReference type="InParanoid" id="A0A0C3A9R1"/>
<dbReference type="SMART" id="SM00326">
    <property type="entry name" value="SH3"/>
    <property type="match status" value="1"/>
</dbReference>
<dbReference type="Gene3D" id="2.30.30.40">
    <property type="entry name" value="SH3 Domains"/>
    <property type="match status" value="1"/>
</dbReference>
<reference evidence="6 7" key="1">
    <citation type="submission" date="2014-04" db="EMBL/GenBank/DDBJ databases">
        <authorList>
            <consortium name="DOE Joint Genome Institute"/>
            <person name="Kuo A."/>
            <person name="Kohler A."/>
            <person name="Nagy L.G."/>
            <person name="Floudas D."/>
            <person name="Copeland A."/>
            <person name="Barry K.W."/>
            <person name="Cichocki N."/>
            <person name="Veneault-Fourrey C."/>
            <person name="LaButti K."/>
            <person name="Lindquist E.A."/>
            <person name="Lipzen A."/>
            <person name="Lundell T."/>
            <person name="Morin E."/>
            <person name="Murat C."/>
            <person name="Sun H."/>
            <person name="Tunlid A."/>
            <person name="Henrissat B."/>
            <person name="Grigoriev I.V."/>
            <person name="Hibbett D.S."/>
            <person name="Martin F."/>
            <person name="Nordberg H.P."/>
            <person name="Cantor M.N."/>
            <person name="Hua S.X."/>
        </authorList>
    </citation>
    <scope>NUCLEOTIDE SEQUENCE [LARGE SCALE GENOMIC DNA]</scope>
    <source>
        <strain evidence="6 7">Foug A</strain>
    </source>
</reference>
<feature type="transmembrane region" description="Helical" evidence="4">
    <location>
        <begin position="1174"/>
        <end position="1195"/>
    </location>
</feature>
<keyword evidence="1 2" id="KW-0728">SH3 domain</keyword>
<dbReference type="PANTHER" id="PTHR31778:SF2">
    <property type="entry name" value="BUD SITE SELECTION PROTEIN RAX2"/>
    <property type="match status" value="1"/>
</dbReference>
<feature type="transmembrane region" description="Helical" evidence="4">
    <location>
        <begin position="1207"/>
        <end position="1238"/>
    </location>
</feature>
<gene>
    <name evidence="6" type="ORF">SCLCIDRAFT_121613</name>
</gene>
<name>A0A0C3A9R1_9AGAM</name>
<dbReference type="Proteomes" id="UP000053989">
    <property type="component" value="Unassembled WGS sequence"/>
</dbReference>
<organism evidence="6 7">
    <name type="scientific">Scleroderma citrinum Foug A</name>
    <dbReference type="NCBI Taxonomy" id="1036808"/>
    <lineage>
        <taxon>Eukaryota</taxon>
        <taxon>Fungi</taxon>
        <taxon>Dikarya</taxon>
        <taxon>Basidiomycota</taxon>
        <taxon>Agaricomycotina</taxon>
        <taxon>Agaricomycetes</taxon>
        <taxon>Agaricomycetidae</taxon>
        <taxon>Boletales</taxon>
        <taxon>Sclerodermatineae</taxon>
        <taxon>Sclerodermataceae</taxon>
        <taxon>Scleroderma</taxon>
    </lineage>
</organism>
<keyword evidence="4" id="KW-0472">Membrane</keyword>
<keyword evidence="4" id="KW-0812">Transmembrane</keyword>
<dbReference type="SUPFAM" id="SSF50044">
    <property type="entry name" value="SH3-domain"/>
    <property type="match status" value="1"/>
</dbReference>
<dbReference type="Pfam" id="PF20842">
    <property type="entry name" value="Rax2_2"/>
    <property type="match status" value="1"/>
</dbReference>
<dbReference type="GO" id="GO:1902929">
    <property type="term" value="C:plasma membrane of growing cell tip"/>
    <property type="evidence" value="ECO:0007669"/>
    <property type="project" value="TreeGrafter"/>
</dbReference>
<evidence type="ECO:0000256" key="1">
    <source>
        <dbReference type="ARBA" id="ARBA00022443"/>
    </source>
</evidence>
<evidence type="ECO:0000256" key="3">
    <source>
        <dbReference type="SAM" id="MobiDB-lite"/>
    </source>
</evidence>
<keyword evidence="7" id="KW-1185">Reference proteome</keyword>
<dbReference type="InterPro" id="IPR036028">
    <property type="entry name" value="SH3-like_dom_sf"/>
</dbReference>
<dbReference type="CDD" id="cd11856">
    <property type="entry name" value="SH3_p47phox_like"/>
    <property type="match status" value="1"/>
</dbReference>
<protein>
    <recommendedName>
        <fullName evidence="5">SH3 domain-containing protein</fullName>
    </recommendedName>
</protein>
<dbReference type="Gene3D" id="2.120.10.80">
    <property type="entry name" value="Kelch-type beta propeller"/>
    <property type="match status" value="1"/>
</dbReference>
<dbReference type="Pfam" id="PF20843">
    <property type="entry name" value="Rax2_3"/>
    <property type="match status" value="1"/>
</dbReference>
<dbReference type="FunCoup" id="A0A0C3A9R1">
    <property type="interactions" value="5"/>
</dbReference>
<dbReference type="PROSITE" id="PS50002">
    <property type="entry name" value="SH3"/>
    <property type="match status" value="1"/>
</dbReference>
<dbReference type="InterPro" id="IPR024982">
    <property type="entry name" value="Rax2-like_C"/>
</dbReference>
<dbReference type="SUPFAM" id="SSF117281">
    <property type="entry name" value="Kelch motif"/>
    <property type="match status" value="1"/>
</dbReference>
<evidence type="ECO:0000313" key="6">
    <source>
        <dbReference type="EMBL" id="KIM61602.1"/>
    </source>
</evidence>
<accession>A0A0C3A9R1</accession>
<dbReference type="InterPro" id="IPR048266">
    <property type="entry name" value="Rax2-like_second"/>
</dbReference>